<dbReference type="EMBL" id="JAESVG020000011">
    <property type="protein sequence ID" value="KAG8622935.1"/>
    <property type="molecule type" value="Genomic_DNA"/>
</dbReference>
<accession>A0A8K0P926</accession>
<sequence>MPLTDDAVNNLNYFHFTSTSSSTALAIPVTAVFCFTTNPTYPGIQASISSAMDRYRDCEVCLTSTYNSQFPRTIRSHGHNDYRGTCRNCWRQHINNHLQISFADNIPCAVPGCDQLVSGTDALRLLKGKEREN</sequence>
<dbReference type="Proteomes" id="UP000809789">
    <property type="component" value="Unassembled WGS sequence"/>
</dbReference>
<dbReference type="Gene3D" id="3.30.40.10">
    <property type="entry name" value="Zinc/RING finger domain, C3HC4 (zinc finger)"/>
    <property type="match status" value="1"/>
</dbReference>
<evidence type="ECO:0000313" key="2">
    <source>
        <dbReference type="Proteomes" id="UP000809789"/>
    </source>
</evidence>
<proteinExistence type="predicted"/>
<dbReference type="InterPro" id="IPR013083">
    <property type="entry name" value="Znf_RING/FYVE/PHD"/>
</dbReference>
<gene>
    <name evidence="1" type="ORF">KVT40_009252</name>
</gene>
<organism evidence="1 2">
    <name type="scientific">Elsinoe batatas</name>
    <dbReference type="NCBI Taxonomy" id="2601811"/>
    <lineage>
        <taxon>Eukaryota</taxon>
        <taxon>Fungi</taxon>
        <taxon>Dikarya</taxon>
        <taxon>Ascomycota</taxon>
        <taxon>Pezizomycotina</taxon>
        <taxon>Dothideomycetes</taxon>
        <taxon>Dothideomycetidae</taxon>
        <taxon>Myriangiales</taxon>
        <taxon>Elsinoaceae</taxon>
        <taxon>Elsinoe</taxon>
    </lineage>
</organism>
<evidence type="ECO:0000313" key="1">
    <source>
        <dbReference type="EMBL" id="KAG8622935.1"/>
    </source>
</evidence>
<reference evidence="1" key="1">
    <citation type="submission" date="2021-07" db="EMBL/GenBank/DDBJ databases">
        <title>Elsinoe batatas strain:CRI-CJ2 Genome sequencing and assembly.</title>
        <authorList>
            <person name="Huang L."/>
        </authorList>
    </citation>
    <scope>NUCLEOTIDE SEQUENCE</scope>
    <source>
        <strain evidence="1">CRI-CJ2</strain>
    </source>
</reference>
<dbReference type="AlphaFoldDB" id="A0A8K0P926"/>
<protein>
    <submittedName>
        <fullName evidence="1">Uncharacterized protein</fullName>
    </submittedName>
</protein>
<keyword evidence="2" id="KW-1185">Reference proteome</keyword>
<name>A0A8K0P926_9PEZI</name>
<comment type="caution">
    <text evidence="1">The sequence shown here is derived from an EMBL/GenBank/DDBJ whole genome shotgun (WGS) entry which is preliminary data.</text>
</comment>